<reference evidence="1" key="1">
    <citation type="submission" date="2018-05" db="EMBL/GenBank/DDBJ databases">
        <authorList>
            <person name="Lanie J.A."/>
            <person name="Ng W.-L."/>
            <person name="Kazmierczak K.M."/>
            <person name="Andrzejewski T.M."/>
            <person name="Davidsen T.M."/>
            <person name="Wayne K.J."/>
            <person name="Tettelin H."/>
            <person name="Glass J.I."/>
            <person name="Rusch D."/>
            <person name="Podicherti R."/>
            <person name="Tsui H.-C.T."/>
            <person name="Winkler M.E."/>
        </authorList>
    </citation>
    <scope>NUCLEOTIDE SEQUENCE</scope>
</reference>
<protein>
    <submittedName>
        <fullName evidence="1">Uncharacterized protein</fullName>
    </submittedName>
</protein>
<name>A0A381R1J1_9ZZZZ</name>
<evidence type="ECO:0000313" key="1">
    <source>
        <dbReference type="EMBL" id="SUZ84718.1"/>
    </source>
</evidence>
<sequence>MLRLLIILVFGIHFLFGNYAFYSKVRNTCSSYRLVVEQKDMRLTDEGFTLTMNSKRNNFERVMLIGFASVGKAMEHQRYLQGIGKIEQALIPASVTIIVNVPVTRDNLVVSASASTELIEKLSAGIIETSQFMQEIKDSIQTL</sequence>
<proteinExistence type="predicted"/>
<accession>A0A381R1J1</accession>
<gene>
    <name evidence="1" type="ORF">METZ01_LOCUS37572</name>
</gene>
<dbReference type="EMBL" id="UINC01001603">
    <property type="protein sequence ID" value="SUZ84718.1"/>
    <property type="molecule type" value="Genomic_DNA"/>
</dbReference>
<organism evidence="1">
    <name type="scientific">marine metagenome</name>
    <dbReference type="NCBI Taxonomy" id="408172"/>
    <lineage>
        <taxon>unclassified sequences</taxon>
        <taxon>metagenomes</taxon>
        <taxon>ecological metagenomes</taxon>
    </lineage>
</organism>
<dbReference type="AlphaFoldDB" id="A0A381R1J1"/>